<name>A0A0C2W2C9_SERVB</name>
<dbReference type="PANTHER" id="PTHR48104:SF30">
    <property type="entry name" value="METACASPASE-1"/>
    <property type="match status" value="1"/>
</dbReference>
<feature type="non-terminal residue" evidence="4">
    <location>
        <position position="1"/>
    </location>
</feature>
<protein>
    <recommendedName>
        <fullName evidence="3">Peptidase C14 caspase domain-containing protein</fullName>
    </recommendedName>
</protein>
<dbReference type="HOGENOM" id="CLU_011935_1_0_1"/>
<evidence type="ECO:0000259" key="3">
    <source>
        <dbReference type="Pfam" id="PF00656"/>
    </source>
</evidence>
<reference evidence="5" key="2">
    <citation type="submission" date="2015-01" db="EMBL/GenBank/DDBJ databases">
        <title>Evolutionary Origins and Diversification of the Mycorrhizal Mutualists.</title>
        <authorList>
            <consortium name="DOE Joint Genome Institute"/>
            <consortium name="Mycorrhizal Genomics Consortium"/>
            <person name="Kohler A."/>
            <person name="Kuo A."/>
            <person name="Nagy L.G."/>
            <person name="Floudas D."/>
            <person name="Copeland A."/>
            <person name="Barry K.W."/>
            <person name="Cichocki N."/>
            <person name="Veneault-Fourrey C."/>
            <person name="LaButti K."/>
            <person name="Lindquist E.A."/>
            <person name="Lipzen A."/>
            <person name="Lundell T."/>
            <person name="Morin E."/>
            <person name="Murat C."/>
            <person name="Riley R."/>
            <person name="Ohm R."/>
            <person name="Sun H."/>
            <person name="Tunlid A."/>
            <person name="Henrissat B."/>
            <person name="Grigoriev I.V."/>
            <person name="Hibbett D.S."/>
            <person name="Martin F."/>
        </authorList>
    </citation>
    <scope>NUCLEOTIDE SEQUENCE [LARGE SCALE GENOMIC DNA]</scope>
    <source>
        <strain evidence="5">MAFF 305830</strain>
    </source>
</reference>
<evidence type="ECO:0000313" key="5">
    <source>
        <dbReference type="Proteomes" id="UP000054097"/>
    </source>
</evidence>
<accession>A0A0C2W2C9</accession>
<organism evidence="4 5">
    <name type="scientific">Serendipita vermifera MAFF 305830</name>
    <dbReference type="NCBI Taxonomy" id="933852"/>
    <lineage>
        <taxon>Eukaryota</taxon>
        <taxon>Fungi</taxon>
        <taxon>Dikarya</taxon>
        <taxon>Basidiomycota</taxon>
        <taxon>Agaricomycotina</taxon>
        <taxon>Agaricomycetes</taxon>
        <taxon>Sebacinales</taxon>
        <taxon>Serendipitaceae</taxon>
        <taxon>Serendipita</taxon>
    </lineage>
</organism>
<feature type="compositionally biased region" description="Acidic residues" evidence="2">
    <location>
        <begin position="453"/>
        <end position="467"/>
    </location>
</feature>
<dbReference type="Pfam" id="PF00656">
    <property type="entry name" value="Peptidase_C14"/>
    <property type="match status" value="1"/>
</dbReference>
<sequence length="618" mass="68194">SLFALTIGIDEYKSSTIDALCGAVADAKAVKRYLEESLGVPTSQMVTLYNAEATRNTIVQSIRALKTDPRIQKDDPILIFYAGHGGTIPAPSGWDAGSDEIQILISYDTGCKNKGRTVCGIPDRTLNFLLHQLSKEKGNNITVIFDCCHAGSLTRNDRSLTSVPPKFLTTGLSSHVLLAACGQNEKAKENPIKNRGEFTMALLNTLMSVGADQVTYKDLIQRLPILPDQNPQCEGHHQDDVLFRSKVPSHRCQLYAVRVEDGEYILEAGSVHGITKGSMFDIYPNRDSVVNKTPLTRLTASEAPNPFSTVLSGDGSNIGIEAFALQTGAGAEEDLFIHVALDSRLESVFRALAAEIKENKTGQRQIRIVEEDQIATTHLDVASENGKIVFNILDSHVTVHGLKRMPFQLDCRADDIRLVIRAAAHYYWHLHRTGETKSLRNVVKIEFMRLKDNDEEGDDEGQDDEERDYGCSPDGPDLIQEGVVDIVVDDDAIYGMKLTNTFGEPLYASVFYFDNSDLSIMSYFQPPTAKGRVDPPLLPYQSLTLGYGAGGGLPFTYSLRDGQDIDVGFIKVFLSTEQVDLSVVPQKSPFSKDYPRGVDISEKPRGLWETILITVVQR</sequence>
<dbReference type="AlphaFoldDB" id="A0A0C2W2C9"/>
<gene>
    <name evidence="4" type="ORF">M408DRAFT_33545</name>
</gene>
<dbReference type="GO" id="GO:0005737">
    <property type="term" value="C:cytoplasm"/>
    <property type="evidence" value="ECO:0007669"/>
    <property type="project" value="TreeGrafter"/>
</dbReference>
<dbReference type="InterPro" id="IPR050452">
    <property type="entry name" value="Metacaspase"/>
</dbReference>
<feature type="region of interest" description="Disordered" evidence="2">
    <location>
        <begin position="453"/>
        <end position="474"/>
    </location>
</feature>
<comment type="similarity">
    <text evidence="1">Belongs to the peptidase C14B family.</text>
</comment>
<dbReference type="Gene3D" id="3.40.50.1460">
    <property type="match status" value="1"/>
</dbReference>
<dbReference type="EMBL" id="KN824417">
    <property type="protein sequence ID" value="KIM20623.1"/>
    <property type="molecule type" value="Genomic_DNA"/>
</dbReference>
<evidence type="ECO:0000256" key="2">
    <source>
        <dbReference type="SAM" id="MobiDB-lite"/>
    </source>
</evidence>
<evidence type="ECO:0000256" key="1">
    <source>
        <dbReference type="ARBA" id="ARBA00009005"/>
    </source>
</evidence>
<dbReference type="GO" id="GO:0004197">
    <property type="term" value="F:cysteine-type endopeptidase activity"/>
    <property type="evidence" value="ECO:0007669"/>
    <property type="project" value="InterPro"/>
</dbReference>
<feature type="non-terminal residue" evidence="4">
    <location>
        <position position="618"/>
    </location>
</feature>
<dbReference type="InterPro" id="IPR011600">
    <property type="entry name" value="Pept_C14_caspase"/>
</dbReference>
<dbReference type="OrthoDB" id="3223806at2759"/>
<dbReference type="GO" id="GO:0006508">
    <property type="term" value="P:proteolysis"/>
    <property type="evidence" value="ECO:0007669"/>
    <property type="project" value="InterPro"/>
</dbReference>
<dbReference type="PANTHER" id="PTHR48104">
    <property type="entry name" value="METACASPASE-4"/>
    <property type="match status" value="1"/>
</dbReference>
<evidence type="ECO:0000313" key="4">
    <source>
        <dbReference type="EMBL" id="KIM20623.1"/>
    </source>
</evidence>
<dbReference type="Proteomes" id="UP000054097">
    <property type="component" value="Unassembled WGS sequence"/>
</dbReference>
<feature type="domain" description="Peptidase C14 caspase" evidence="3">
    <location>
        <begin position="3"/>
        <end position="222"/>
    </location>
</feature>
<proteinExistence type="inferred from homology"/>
<reference evidence="4 5" key="1">
    <citation type="submission" date="2014-04" db="EMBL/GenBank/DDBJ databases">
        <authorList>
            <consortium name="DOE Joint Genome Institute"/>
            <person name="Kuo A."/>
            <person name="Zuccaro A."/>
            <person name="Kohler A."/>
            <person name="Nagy L.G."/>
            <person name="Floudas D."/>
            <person name="Copeland A."/>
            <person name="Barry K.W."/>
            <person name="Cichocki N."/>
            <person name="Veneault-Fourrey C."/>
            <person name="LaButti K."/>
            <person name="Lindquist E.A."/>
            <person name="Lipzen A."/>
            <person name="Lundell T."/>
            <person name="Morin E."/>
            <person name="Murat C."/>
            <person name="Sun H."/>
            <person name="Tunlid A."/>
            <person name="Henrissat B."/>
            <person name="Grigoriev I.V."/>
            <person name="Hibbett D.S."/>
            <person name="Martin F."/>
            <person name="Nordberg H.P."/>
            <person name="Cantor M.N."/>
            <person name="Hua S.X."/>
        </authorList>
    </citation>
    <scope>NUCLEOTIDE SEQUENCE [LARGE SCALE GENOMIC DNA]</scope>
    <source>
        <strain evidence="4 5">MAFF 305830</strain>
    </source>
</reference>
<keyword evidence="5" id="KW-1185">Reference proteome</keyword>